<evidence type="ECO:0000256" key="1">
    <source>
        <dbReference type="SAM" id="MobiDB-lite"/>
    </source>
</evidence>
<dbReference type="AlphaFoldDB" id="A0AAN9AV18"/>
<comment type="caution">
    <text evidence="2">The sequence shown here is derived from an EMBL/GenBank/DDBJ whole genome shotgun (WGS) entry which is preliminary data.</text>
</comment>
<name>A0AAN9AV18_9CAEN</name>
<accession>A0AAN9AV18</accession>
<proteinExistence type="predicted"/>
<evidence type="ECO:0000313" key="2">
    <source>
        <dbReference type="EMBL" id="KAK7093085.1"/>
    </source>
</evidence>
<dbReference type="Proteomes" id="UP001374579">
    <property type="component" value="Unassembled WGS sequence"/>
</dbReference>
<protein>
    <submittedName>
        <fullName evidence="2">Uncharacterized protein</fullName>
    </submittedName>
</protein>
<gene>
    <name evidence="2" type="ORF">V1264_008736</name>
</gene>
<feature type="region of interest" description="Disordered" evidence="1">
    <location>
        <begin position="154"/>
        <end position="177"/>
    </location>
</feature>
<dbReference type="EMBL" id="JBAMIC010000021">
    <property type="protein sequence ID" value="KAK7093085.1"/>
    <property type="molecule type" value="Genomic_DNA"/>
</dbReference>
<keyword evidence="3" id="KW-1185">Reference proteome</keyword>
<sequence length="445" mass="47998">MTRGQVMVELSRKKIKISHVQERLSLQERQQQHQSQPALHAADSFSIAEGGRETPISPPSAFASSAATPVNKHNISIVAQPPPLNLRELRVEEQSNNTESDINSDVLDSSRSEFERIYTVAEKYHHDVDGGDEDFDLDAAFIVAAAADDSLLDNLSRGRGGDKGDVSPADTIKNKSPASVCSADSVVVLMCQERVTNTAVTENSQTADKKEILNDDQVQERLSLQERQQQHQSQPALHAADSFSIAEGGRETPISPPSAFASSAATPVNKHNISIVAQPPPLNLRELRVEEQSNNTESDINSDVLDSSRSEFERIYTVAEKYHHDVDGGDEDFDLDAAFIVAAAADDSLLDNLSRGRGGDKGDVSPADMIKNKSPASVCSADSVVVLMCQERVTNTAVTENSQTADKKEILNDDQLQDFTVDLEKSSAGGLGFTVVGCASTTGGR</sequence>
<reference evidence="2 3" key="1">
    <citation type="submission" date="2024-02" db="EMBL/GenBank/DDBJ databases">
        <title>Chromosome-scale genome assembly of the rough periwinkle Littorina saxatilis.</title>
        <authorList>
            <person name="De Jode A."/>
            <person name="Faria R."/>
            <person name="Formenti G."/>
            <person name="Sims Y."/>
            <person name="Smith T.P."/>
            <person name="Tracey A."/>
            <person name="Wood J.M.D."/>
            <person name="Zagrodzka Z.B."/>
            <person name="Johannesson K."/>
            <person name="Butlin R.K."/>
            <person name="Leder E.H."/>
        </authorList>
    </citation>
    <scope>NUCLEOTIDE SEQUENCE [LARGE SCALE GENOMIC DNA]</scope>
    <source>
        <strain evidence="2">Snail1</strain>
        <tissue evidence="2">Muscle</tissue>
    </source>
</reference>
<evidence type="ECO:0000313" key="3">
    <source>
        <dbReference type="Proteomes" id="UP001374579"/>
    </source>
</evidence>
<organism evidence="2 3">
    <name type="scientific">Littorina saxatilis</name>
    <dbReference type="NCBI Taxonomy" id="31220"/>
    <lineage>
        <taxon>Eukaryota</taxon>
        <taxon>Metazoa</taxon>
        <taxon>Spiralia</taxon>
        <taxon>Lophotrochozoa</taxon>
        <taxon>Mollusca</taxon>
        <taxon>Gastropoda</taxon>
        <taxon>Caenogastropoda</taxon>
        <taxon>Littorinimorpha</taxon>
        <taxon>Littorinoidea</taxon>
        <taxon>Littorinidae</taxon>
        <taxon>Littorina</taxon>
    </lineage>
</organism>